<comment type="caution">
    <text evidence="1">The sequence shown here is derived from an EMBL/GenBank/DDBJ whole genome shotgun (WGS) entry which is preliminary data.</text>
</comment>
<evidence type="ECO:0000313" key="2">
    <source>
        <dbReference type="Proteomes" id="UP000712527"/>
    </source>
</evidence>
<protein>
    <submittedName>
        <fullName evidence="1">Uncharacterized protein</fullName>
    </submittedName>
</protein>
<dbReference type="EMBL" id="JACSNQ010000021">
    <property type="protein sequence ID" value="MBM6775504.1"/>
    <property type="molecule type" value="Genomic_DNA"/>
</dbReference>
<name>A0ABS2F4Q7_9ACTN</name>
<reference evidence="1 2" key="1">
    <citation type="journal article" date="2021" name="Sci. Rep.">
        <title>The distribution of antibiotic resistance genes in chicken gut microbiota commensals.</title>
        <authorList>
            <person name="Juricova H."/>
            <person name="Matiasovicova J."/>
            <person name="Kubasova T."/>
            <person name="Cejkova D."/>
            <person name="Rychlik I."/>
        </authorList>
    </citation>
    <scope>NUCLEOTIDE SEQUENCE [LARGE SCALE GENOMIC DNA]</scope>
    <source>
        <strain evidence="1 2">An794</strain>
    </source>
</reference>
<dbReference type="Proteomes" id="UP000712527">
    <property type="component" value="Unassembled WGS sequence"/>
</dbReference>
<gene>
    <name evidence="1" type="ORF">H9X80_08135</name>
</gene>
<dbReference type="RefSeq" id="WP_204793840.1">
    <property type="nucleotide sequence ID" value="NZ_JACSNQ010000021.1"/>
</dbReference>
<sequence length="138" mass="14857">MTPEQRREVNEAILAGRRALASLEEAEDALDSASRWGLVDILAGGLLTSLVKQARIGDAREALAAAQADLMAFTREASDVRSIAELRVDVGSLNTVIDVLLDNPLVDLYVQKKIDDAQDVVEAALTATRTVLARLEAM</sequence>
<keyword evidence="2" id="KW-1185">Reference proteome</keyword>
<organism evidence="1 2">
    <name type="scientific">Olsenella profusa</name>
    <dbReference type="NCBI Taxonomy" id="138595"/>
    <lineage>
        <taxon>Bacteria</taxon>
        <taxon>Bacillati</taxon>
        <taxon>Actinomycetota</taxon>
        <taxon>Coriobacteriia</taxon>
        <taxon>Coriobacteriales</taxon>
        <taxon>Atopobiaceae</taxon>
        <taxon>Olsenella</taxon>
    </lineage>
</organism>
<proteinExistence type="predicted"/>
<accession>A0ABS2F4Q7</accession>
<evidence type="ECO:0000313" key="1">
    <source>
        <dbReference type="EMBL" id="MBM6775504.1"/>
    </source>
</evidence>